<accession>A0ABX9TW23</accession>
<feature type="transmembrane region" description="Helical" evidence="5">
    <location>
        <begin position="285"/>
        <end position="308"/>
    </location>
</feature>
<evidence type="ECO:0000256" key="1">
    <source>
        <dbReference type="ARBA" id="ARBA00004141"/>
    </source>
</evidence>
<gene>
    <name evidence="7" type="ORF">D9K81_07640</name>
</gene>
<evidence type="ECO:0000256" key="5">
    <source>
        <dbReference type="SAM" id="Phobius"/>
    </source>
</evidence>
<feature type="transmembrane region" description="Helical" evidence="5">
    <location>
        <begin position="63"/>
        <end position="86"/>
    </location>
</feature>
<evidence type="ECO:0000256" key="4">
    <source>
        <dbReference type="ARBA" id="ARBA00023136"/>
    </source>
</evidence>
<protein>
    <submittedName>
        <fullName evidence="7">Ionic transporter y4hA</fullName>
    </submittedName>
</protein>
<feature type="transmembrane region" description="Helical" evidence="5">
    <location>
        <begin position="243"/>
        <end position="264"/>
    </location>
</feature>
<feature type="transmembrane region" description="Helical" evidence="5">
    <location>
        <begin position="215"/>
        <end position="237"/>
    </location>
</feature>
<proteinExistence type="predicted"/>
<evidence type="ECO:0000259" key="6">
    <source>
        <dbReference type="Pfam" id="PF01699"/>
    </source>
</evidence>
<dbReference type="EMBL" id="RCHC01000007">
    <property type="protein sequence ID" value="RLL22018.1"/>
    <property type="molecule type" value="Genomic_DNA"/>
</dbReference>
<feature type="transmembrane region" description="Helical" evidence="5">
    <location>
        <begin position="30"/>
        <end position="51"/>
    </location>
</feature>
<dbReference type="PANTHER" id="PTHR37958">
    <property type="entry name" value="SODIUM-POTASSIUM/PROTON ANTIPORTER CHAA"/>
    <property type="match status" value="1"/>
</dbReference>
<feature type="transmembrane region" description="Helical" evidence="5">
    <location>
        <begin position="98"/>
        <end position="119"/>
    </location>
</feature>
<dbReference type="InterPro" id="IPR052946">
    <property type="entry name" value="Alkaline_pH_Ca-Antiporter"/>
</dbReference>
<dbReference type="InterPro" id="IPR004837">
    <property type="entry name" value="NaCa_Exmemb"/>
</dbReference>
<comment type="caution">
    <text evidence="7">The sequence shown here is derived from an EMBL/GenBank/DDBJ whole genome shotgun (WGS) entry which is preliminary data.</text>
</comment>
<feature type="domain" description="Sodium/calcium exchanger membrane region" evidence="6">
    <location>
        <begin position="218"/>
        <end position="360"/>
    </location>
</feature>
<reference evidence="7 8" key="1">
    <citation type="submission" date="2018-09" db="EMBL/GenBank/DDBJ databases">
        <title>The draft genome of Acinetobacter sp. strains.</title>
        <authorList>
            <person name="Qin J."/>
            <person name="Feng Y."/>
            <person name="Zong Z."/>
        </authorList>
    </citation>
    <scope>NUCLEOTIDE SEQUENCE [LARGE SCALE GENOMIC DNA]</scope>
    <source>
        <strain evidence="7 8">WCHAc060005</strain>
    </source>
</reference>
<keyword evidence="3 5" id="KW-1133">Transmembrane helix</keyword>
<evidence type="ECO:0000313" key="7">
    <source>
        <dbReference type="EMBL" id="RLL22018.1"/>
    </source>
</evidence>
<dbReference type="PANTHER" id="PTHR37958:SF1">
    <property type="entry name" value="SODIUM-POTASSIUM_PROTON ANTIPORTER CHAA"/>
    <property type="match status" value="1"/>
</dbReference>
<dbReference type="Proteomes" id="UP000280271">
    <property type="component" value="Unassembled WGS sequence"/>
</dbReference>
<feature type="transmembrane region" description="Helical" evidence="5">
    <location>
        <begin position="7"/>
        <end position="24"/>
    </location>
</feature>
<evidence type="ECO:0000256" key="3">
    <source>
        <dbReference type="ARBA" id="ARBA00022989"/>
    </source>
</evidence>
<evidence type="ECO:0000256" key="2">
    <source>
        <dbReference type="ARBA" id="ARBA00022692"/>
    </source>
</evidence>
<feature type="domain" description="Sodium/calcium exchanger membrane region" evidence="6">
    <location>
        <begin position="32"/>
        <end position="186"/>
    </location>
</feature>
<feature type="transmembrane region" description="Helical" evidence="5">
    <location>
        <begin position="131"/>
        <end position="152"/>
    </location>
</feature>
<keyword evidence="4 5" id="KW-0472">Membrane</keyword>
<dbReference type="Pfam" id="PF01699">
    <property type="entry name" value="Na_Ca_ex"/>
    <property type="match status" value="2"/>
</dbReference>
<organism evidence="7 8">
    <name type="scientific">Acinetobacter chengduensis</name>
    <dbReference type="NCBI Taxonomy" id="2420890"/>
    <lineage>
        <taxon>Bacteria</taxon>
        <taxon>Pseudomonadati</taxon>
        <taxon>Pseudomonadota</taxon>
        <taxon>Gammaproteobacteria</taxon>
        <taxon>Moraxellales</taxon>
        <taxon>Moraxellaceae</taxon>
        <taxon>Acinetobacter</taxon>
    </lineage>
</organism>
<feature type="transmembrane region" description="Helical" evidence="5">
    <location>
        <begin position="342"/>
        <end position="361"/>
    </location>
</feature>
<keyword evidence="8" id="KW-1185">Reference proteome</keyword>
<keyword evidence="2 5" id="KW-0812">Transmembrane</keyword>
<sequence length="362" mass="38205">MINQHNPAWSLAIPILSLIILGLYKLMPNFPLILLLLSIGLIASVVTAVHHAEVIAHKVGEPFGTLVLALSVTIIEVALIVSMMLSGGDDVMGLPRDTIFAAVMIILNAIIGLSLLVGGRKHFVQGFNLEGATAALGTMTVIIVFSMILPNFVSSSNVVGVYSAQQLVFIAIITLAMFVAFTLFQTIGHREYFLPVEVDELHPEEVADVPSTKTLMVSLVALLVSLVAVVLSAKGISPSLEALLGRAGAPVATLGIFIAAIVLLPEFGAAMRAAKANRLQSSLNLAIGSAIASIGLTIPVVAVLAIILDWPLELGLDAKSTVLLILSLFIVANTLRTGNTTMLPGFVHLAIFATYLFFSFVP</sequence>
<evidence type="ECO:0000313" key="8">
    <source>
        <dbReference type="Proteomes" id="UP000280271"/>
    </source>
</evidence>
<name>A0ABX9TW23_9GAMM</name>
<feature type="transmembrane region" description="Helical" evidence="5">
    <location>
        <begin position="314"/>
        <end position="335"/>
    </location>
</feature>
<feature type="transmembrane region" description="Helical" evidence="5">
    <location>
        <begin position="164"/>
        <end position="184"/>
    </location>
</feature>
<dbReference type="RefSeq" id="WP_120375497.1">
    <property type="nucleotide sequence ID" value="NZ_RCHC01000007.1"/>
</dbReference>
<comment type="subcellular location">
    <subcellularLocation>
        <location evidence="1">Membrane</location>
        <topology evidence="1">Multi-pass membrane protein</topology>
    </subcellularLocation>
</comment>